<keyword evidence="1" id="KW-0812">Transmembrane</keyword>
<accession>A0ABD5UWJ5</accession>
<dbReference type="EMBL" id="JBHSXL010000009">
    <property type="protein sequence ID" value="MFC6893463.1"/>
    <property type="molecule type" value="Genomic_DNA"/>
</dbReference>
<reference evidence="2 3" key="1">
    <citation type="journal article" date="2019" name="Int. J. Syst. Evol. Microbiol.">
        <title>The Global Catalogue of Microorganisms (GCM) 10K type strain sequencing project: providing services to taxonomists for standard genome sequencing and annotation.</title>
        <authorList>
            <consortium name="The Broad Institute Genomics Platform"/>
            <consortium name="The Broad Institute Genome Sequencing Center for Infectious Disease"/>
            <person name="Wu L."/>
            <person name="Ma J."/>
        </authorList>
    </citation>
    <scope>NUCLEOTIDE SEQUENCE [LARGE SCALE GENOMIC DNA]</scope>
    <source>
        <strain evidence="2 3">SKJ47</strain>
    </source>
</reference>
<feature type="transmembrane region" description="Helical" evidence="1">
    <location>
        <begin position="17"/>
        <end position="35"/>
    </location>
</feature>
<comment type="caution">
    <text evidence="2">The sequence shown here is derived from an EMBL/GenBank/DDBJ whole genome shotgun (WGS) entry which is preliminary data.</text>
</comment>
<proteinExistence type="predicted"/>
<protein>
    <recommendedName>
        <fullName evidence="4">ABC transporter permease</fullName>
    </recommendedName>
</protein>
<evidence type="ECO:0000256" key="1">
    <source>
        <dbReference type="SAM" id="Phobius"/>
    </source>
</evidence>
<dbReference type="RefSeq" id="WP_379745228.1">
    <property type="nucleotide sequence ID" value="NZ_JBHSVN010000001.1"/>
</dbReference>
<feature type="transmembrane region" description="Helical" evidence="1">
    <location>
        <begin position="214"/>
        <end position="236"/>
    </location>
</feature>
<feature type="transmembrane region" description="Helical" evidence="1">
    <location>
        <begin position="106"/>
        <end position="127"/>
    </location>
</feature>
<keyword evidence="3" id="KW-1185">Reference proteome</keyword>
<keyword evidence="1" id="KW-1133">Transmembrane helix</keyword>
<organism evidence="2 3">
    <name type="scientific">Halopenitus salinus</name>
    <dbReference type="NCBI Taxonomy" id="1198295"/>
    <lineage>
        <taxon>Archaea</taxon>
        <taxon>Methanobacteriati</taxon>
        <taxon>Methanobacteriota</taxon>
        <taxon>Stenosarchaea group</taxon>
        <taxon>Halobacteria</taxon>
        <taxon>Halobacteriales</taxon>
        <taxon>Haloferacaceae</taxon>
        <taxon>Halopenitus</taxon>
    </lineage>
</organism>
<feature type="transmembrane region" description="Helical" evidence="1">
    <location>
        <begin position="80"/>
        <end position="99"/>
    </location>
</feature>
<feature type="transmembrane region" description="Helical" evidence="1">
    <location>
        <begin position="248"/>
        <end position="269"/>
    </location>
</feature>
<feature type="transmembrane region" description="Helical" evidence="1">
    <location>
        <begin position="147"/>
        <end position="169"/>
    </location>
</feature>
<feature type="transmembrane region" description="Helical" evidence="1">
    <location>
        <begin position="300"/>
        <end position="319"/>
    </location>
</feature>
<evidence type="ECO:0008006" key="4">
    <source>
        <dbReference type="Google" id="ProtNLM"/>
    </source>
</evidence>
<sequence length="559" mass="58746">MFALRSPLSVALNDTRLVAVAVVVVLVETTVRVLLAALWNPLVALAAPPLVTAAGLGAVTPRNPPDATPSNSGRSDITRSIANGNAAASATGVVPIGFVRDRLPRIVAIATIGHAVALAGGLALFVLVDTPAKAAIYWLGRGDVLGIGWLVAWPTVGVTAGTFLAWSAVAGAVTDAALEAEEVETRGEKPPLRGAVERVATAVVRSLAAPRSTAVVVGCHLLPVVIGVLGAATILVLGSPRMRESAGIALMAAVALGAIALIGISMAFLTALHAHRSVREAVNADPDGGSTVESLPVRRVALALLVVSALVVGAGAVRVTETRPVDATPEPLPEDPDALYATALANTERASHDYRVAVDAGSEEPFIVGHRIDREDRRYRQYLRGEAVGPEVYASTGVGSPPPRTGVAAYALGTRTAPETDQSVAALPAYVHWDVRYEWEAGGLNPPAAVEGWEVIDRGDDRLVLELADPEAVYYAAQGRRPSDVTDVSSSRIRATVDRDRGTLRSVDVRLNATLVHDGESRRYDADVRHEFTVDSDVERPDELGSPSLGEWIWRLLVF</sequence>
<evidence type="ECO:0000313" key="3">
    <source>
        <dbReference type="Proteomes" id="UP001596296"/>
    </source>
</evidence>
<gene>
    <name evidence="2" type="ORF">ACFQE9_12730</name>
</gene>
<name>A0ABD5UWJ5_9EURY</name>
<keyword evidence="1" id="KW-0472">Membrane</keyword>
<dbReference type="Proteomes" id="UP001596296">
    <property type="component" value="Unassembled WGS sequence"/>
</dbReference>
<evidence type="ECO:0000313" key="2">
    <source>
        <dbReference type="EMBL" id="MFC6893463.1"/>
    </source>
</evidence>
<dbReference type="AlphaFoldDB" id="A0ABD5UWJ5"/>